<accession>A0AAD9VGC9</accession>
<name>A0AAD9VGC9_ACRCE</name>
<feature type="compositionally biased region" description="Low complexity" evidence="1">
    <location>
        <begin position="349"/>
        <end position="360"/>
    </location>
</feature>
<reference evidence="3" key="2">
    <citation type="journal article" date="2023" name="Science">
        <title>Genomic signatures of disease resistance in endangered staghorn corals.</title>
        <authorList>
            <person name="Vollmer S.V."/>
            <person name="Selwyn J.D."/>
            <person name="Despard B.A."/>
            <person name="Roesel C.L."/>
        </authorList>
    </citation>
    <scope>NUCLEOTIDE SEQUENCE</scope>
    <source>
        <strain evidence="3">K2</strain>
    </source>
</reference>
<feature type="region of interest" description="Disordered" evidence="1">
    <location>
        <begin position="764"/>
        <end position="785"/>
    </location>
</feature>
<feature type="compositionally biased region" description="Low complexity" evidence="1">
    <location>
        <begin position="22"/>
        <end position="34"/>
    </location>
</feature>
<gene>
    <name evidence="3" type="ORF">P5673_001138</name>
</gene>
<feature type="region of interest" description="Disordered" evidence="1">
    <location>
        <begin position="335"/>
        <end position="395"/>
    </location>
</feature>
<dbReference type="EMBL" id="JARQWQ010000002">
    <property type="protein sequence ID" value="KAK2573481.1"/>
    <property type="molecule type" value="Genomic_DNA"/>
</dbReference>
<feature type="region of interest" description="Disordered" evidence="1">
    <location>
        <begin position="99"/>
        <end position="125"/>
    </location>
</feature>
<evidence type="ECO:0000313" key="4">
    <source>
        <dbReference type="Proteomes" id="UP001249851"/>
    </source>
</evidence>
<feature type="compositionally biased region" description="Basic and acidic residues" evidence="1">
    <location>
        <begin position="1"/>
        <end position="20"/>
    </location>
</feature>
<reference evidence="3" key="1">
    <citation type="journal article" date="2023" name="G3 (Bethesda)">
        <title>Whole genome assembly and annotation of the endangered Caribbean coral Acropora cervicornis.</title>
        <authorList>
            <person name="Selwyn J.D."/>
            <person name="Vollmer S.V."/>
        </authorList>
    </citation>
    <scope>NUCLEOTIDE SEQUENCE</scope>
    <source>
        <strain evidence="3">K2</strain>
    </source>
</reference>
<sequence length="785" mass="88957">MSEFVKDEKDPQPTDEEKQRPSSSLSSIMSRTSSPAQLQDDVLQEETCVTREEDLAGIEVSTGYLSADVSAREMVQERAFSASPCVRVMLRENSELEIDHSETSLKTAEGGQGSEQAGEGLDQTPGEVYFFNKKSTARRVKQITHKLSGQERCSAKLRPVDTQGDPDNVEQTIMNLRQTPDESQMLKQTEYSERNSPTHLPLSTSSSSPVEEEVQENTKREKTKANTSNATTELVSVFTQTEWSWFNDMLQYQEMMTKAETAVRTKEIPNSPSDLIEAMENILAHSHTSSIRTWRRRSVGSRRTSVSSEKAVLMKDEDNLSLPDVEEGQETKQNFVGFEEGGTGRCKSRSSGGISKSRQSFASSLPQTPKGEDTLFRPTTVEPDTSSDSEDDENYEFEREYLLPSIGPPAILQYLKESQHPPMSNEQIEDREELSKNEMLKKSMFSGPCMFCQEEVLPFPSVEELEKFSPDQLFCCPRYERLVKFELAQREDSGHLVDEMIDIKPHPPYGTKAARRAAKERAAARAREREMERQRAAGANPLNFYALTRQMKTITYSLSSTKCMEEGWTVRPQSPSAISMEHTQDKFVIEVNPLPLDDDDTESNPSKMLAIFEPSGHGTSYFKDGSIRLVLNPFFGVLLDKRGTRKKKWLWHNLKEHVHAPPFQPVTFTITKELSLRCLSQNKTVLTFSHGKYTARFNVGAKLKAIAKVKAPSDRENYETHLAEVKQFVKIVLDRYQNAMRLPKYPRLDKIPLPHHLQRERDAMLKAQQQESTSSGQQETTVVVN</sequence>
<feature type="compositionally biased region" description="Low complexity" evidence="1">
    <location>
        <begin position="197"/>
        <end position="209"/>
    </location>
</feature>
<dbReference type="PANTHER" id="PTHR23093">
    <property type="entry name" value="SIMILAR TO CHROMOSOME 3 OPEN READING FRAME 20"/>
    <property type="match status" value="1"/>
</dbReference>
<evidence type="ECO:0000313" key="3">
    <source>
        <dbReference type="EMBL" id="KAK2573481.1"/>
    </source>
</evidence>
<dbReference type="Pfam" id="PF14977">
    <property type="entry name" value="FAM194"/>
    <property type="match status" value="1"/>
</dbReference>
<feature type="compositionally biased region" description="Acidic residues" evidence="1">
    <location>
        <begin position="385"/>
        <end position="395"/>
    </location>
</feature>
<feature type="region of interest" description="Disordered" evidence="1">
    <location>
        <begin position="188"/>
        <end position="228"/>
    </location>
</feature>
<feature type="region of interest" description="Disordered" evidence="1">
    <location>
        <begin position="1"/>
        <end position="44"/>
    </location>
</feature>
<dbReference type="AlphaFoldDB" id="A0AAD9VGC9"/>
<evidence type="ECO:0000259" key="2">
    <source>
        <dbReference type="Pfam" id="PF14977"/>
    </source>
</evidence>
<comment type="caution">
    <text evidence="3">The sequence shown here is derived from an EMBL/GenBank/DDBJ whole genome shotgun (WGS) entry which is preliminary data.</text>
</comment>
<dbReference type="Proteomes" id="UP001249851">
    <property type="component" value="Unassembled WGS sequence"/>
</dbReference>
<dbReference type="InterPro" id="IPR029281">
    <property type="entry name" value="FAM194_C"/>
</dbReference>
<feature type="compositionally biased region" description="Low complexity" evidence="1">
    <location>
        <begin position="768"/>
        <end position="785"/>
    </location>
</feature>
<dbReference type="PANTHER" id="PTHR23093:SF18">
    <property type="entry name" value="GLUTAMATE RICH 6"/>
    <property type="match status" value="1"/>
</dbReference>
<proteinExistence type="predicted"/>
<feature type="domain" description="FAM194 C-terminal" evidence="2">
    <location>
        <begin position="601"/>
        <end position="751"/>
    </location>
</feature>
<keyword evidence="4" id="KW-1185">Reference proteome</keyword>
<evidence type="ECO:0000256" key="1">
    <source>
        <dbReference type="SAM" id="MobiDB-lite"/>
    </source>
</evidence>
<organism evidence="3 4">
    <name type="scientific">Acropora cervicornis</name>
    <name type="common">Staghorn coral</name>
    <dbReference type="NCBI Taxonomy" id="6130"/>
    <lineage>
        <taxon>Eukaryota</taxon>
        <taxon>Metazoa</taxon>
        <taxon>Cnidaria</taxon>
        <taxon>Anthozoa</taxon>
        <taxon>Hexacorallia</taxon>
        <taxon>Scleractinia</taxon>
        <taxon>Astrocoeniina</taxon>
        <taxon>Acroporidae</taxon>
        <taxon>Acropora</taxon>
    </lineage>
</organism>
<protein>
    <submittedName>
        <fullName evidence="3">Glutamate-rich protein 6</fullName>
    </submittedName>
</protein>